<dbReference type="SUPFAM" id="SSF51735">
    <property type="entry name" value="NAD(P)-binding Rossmann-fold domains"/>
    <property type="match status" value="1"/>
</dbReference>
<evidence type="ECO:0000313" key="4">
    <source>
        <dbReference type="Proteomes" id="UP000199300"/>
    </source>
</evidence>
<proteinExistence type="inferred from homology"/>
<evidence type="ECO:0008006" key="5">
    <source>
        <dbReference type="Google" id="ProtNLM"/>
    </source>
</evidence>
<dbReference type="RefSeq" id="WP_091498628.1">
    <property type="nucleotide sequence ID" value="NZ_FODJ01000009.1"/>
</dbReference>
<dbReference type="EMBL" id="FODJ01000009">
    <property type="protein sequence ID" value="SEO56237.1"/>
    <property type="molecule type" value="Genomic_DNA"/>
</dbReference>
<dbReference type="AlphaFoldDB" id="A0A1H8QQJ8"/>
<accession>A0A1H8QQJ8</accession>
<dbReference type="Proteomes" id="UP000199300">
    <property type="component" value="Unassembled WGS sequence"/>
</dbReference>
<gene>
    <name evidence="3" type="ORF">SAMN04488134_1098</name>
</gene>
<dbReference type="PROSITE" id="PS00061">
    <property type="entry name" value="ADH_SHORT"/>
    <property type="match status" value="1"/>
</dbReference>
<name>A0A1H8QQJ8_9BACI</name>
<dbReference type="InterPro" id="IPR036291">
    <property type="entry name" value="NAD(P)-bd_dom_sf"/>
</dbReference>
<dbReference type="Pfam" id="PF13561">
    <property type="entry name" value="adh_short_C2"/>
    <property type="match status" value="1"/>
</dbReference>
<evidence type="ECO:0000256" key="1">
    <source>
        <dbReference type="ARBA" id="ARBA00006484"/>
    </source>
</evidence>
<reference evidence="3 4" key="1">
    <citation type="submission" date="2016-10" db="EMBL/GenBank/DDBJ databases">
        <authorList>
            <person name="de Groot N.N."/>
        </authorList>
    </citation>
    <scope>NUCLEOTIDE SEQUENCE [LARGE SCALE GENOMIC DNA]</scope>
    <source>
        <strain evidence="3 4">CGMCC 1.10434</strain>
    </source>
</reference>
<dbReference type="GO" id="GO:0008206">
    <property type="term" value="P:bile acid metabolic process"/>
    <property type="evidence" value="ECO:0007669"/>
    <property type="project" value="UniProtKB-ARBA"/>
</dbReference>
<dbReference type="STRING" id="872970.SAMN04488134_1098"/>
<dbReference type="PRINTS" id="PR00081">
    <property type="entry name" value="GDHRDH"/>
</dbReference>
<dbReference type="PRINTS" id="PR00080">
    <property type="entry name" value="SDRFAMILY"/>
</dbReference>
<dbReference type="FunFam" id="3.40.50.720:FF:000084">
    <property type="entry name" value="Short-chain dehydrogenase reductase"/>
    <property type="match status" value="1"/>
</dbReference>
<comment type="similarity">
    <text evidence="1">Belongs to the short-chain dehydrogenases/reductases (SDR) family.</text>
</comment>
<keyword evidence="2" id="KW-0560">Oxidoreductase</keyword>
<protein>
    <recommendedName>
        <fullName evidence="5">NAD(P)-dependent dehydrogenase, short-chain alcohol dehydrogenase family</fullName>
    </recommendedName>
</protein>
<evidence type="ECO:0000256" key="2">
    <source>
        <dbReference type="ARBA" id="ARBA00023002"/>
    </source>
</evidence>
<keyword evidence="4" id="KW-1185">Reference proteome</keyword>
<dbReference type="PANTHER" id="PTHR42760">
    <property type="entry name" value="SHORT-CHAIN DEHYDROGENASES/REDUCTASES FAMILY MEMBER"/>
    <property type="match status" value="1"/>
</dbReference>
<dbReference type="OrthoDB" id="9803333at2"/>
<dbReference type="Gene3D" id="3.40.50.720">
    <property type="entry name" value="NAD(P)-binding Rossmann-like Domain"/>
    <property type="match status" value="1"/>
</dbReference>
<dbReference type="InterPro" id="IPR020904">
    <property type="entry name" value="Sc_DH/Rdtase_CS"/>
</dbReference>
<organism evidence="3 4">
    <name type="scientific">Amphibacillus marinus</name>
    <dbReference type="NCBI Taxonomy" id="872970"/>
    <lineage>
        <taxon>Bacteria</taxon>
        <taxon>Bacillati</taxon>
        <taxon>Bacillota</taxon>
        <taxon>Bacilli</taxon>
        <taxon>Bacillales</taxon>
        <taxon>Bacillaceae</taxon>
        <taxon>Amphibacillus</taxon>
    </lineage>
</organism>
<sequence>MVLKKVVLVTGGANGIGKAVSLAYIEQGATVIVADRDQRAGEALIQTNEQLFFFNTNLRDAQSVASLFEFINKKWGTLDILINNAGIMINQPLLKLSIDEWDEVLETNLRSAFLCTKEAVKLMGQGGAIINIASTRAFMSEADTESYAASKGGLIALTHSLAISLSEQKITVNAISPGWIETERYDNLSERDHNQHPANRVGTPDDIARACLFLSAPANNFITGENLIVDGGMTKKMIYQ</sequence>
<evidence type="ECO:0000313" key="3">
    <source>
        <dbReference type="EMBL" id="SEO56237.1"/>
    </source>
</evidence>
<dbReference type="InterPro" id="IPR002347">
    <property type="entry name" value="SDR_fam"/>
</dbReference>
<dbReference type="GO" id="GO:0016616">
    <property type="term" value="F:oxidoreductase activity, acting on the CH-OH group of donors, NAD or NADP as acceptor"/>
    <property type="evidence" value="ECO:0007669"/>
    <property type="project" value="TreeGrafter"/>
</dbReference>